<organism evidence="2 3">
    <name type="scientific">Chthoniobacter flavus Ellin428</name>
    <dbReference type="NCBI Taxonomy" id="497964"/>
    <lineage>
        <taxon>Bacteria</taxon>
        <taxon>Pseudomonadati</taxon>
        <taxon>Verrucomicrobiota</taxon>
        <taxon>Spartobacteria</taxon>
        <taxon>Chthoniobacterales</taxon>
        <taxon>Chthoniobacteraceae</taxon>
        <taxon>Chthoniobacter</taxon>
    </lineage>
</organism>
<evidence type="ECO:0000313" key="2">
    <source>
        <dbReference type="EMBL" id="EDY16984.1"/>
    </source>
</evidence>
<dbReference type="STRING" id="497964.CfE428DRAFT_5471"/>
<keyword evidence="1" id="KW-0472">Membrane</keyword>
<feature type="transmembrane region" description="Helical" evidence="1">
    <location>
        <begin position="109"/>
        <end position="129"/>
    </location>
</feature>
<keyword evidence="1" id="KW-1133">Transmembrane helix</keyword>
<feature type="transmembrane region" description="Helical" evidence="1">
    <location>
        <begin position="12"/>
        <end position="30"/>
    </location>
</feature>
<keyword evidence="1" id="KW-0812">Transmembrane</keyword>
<reference evidence="2 3" key="1">
    <citation type="journal article" date="2011" name="J. Bacteriol.">
        <title>Genome sequence of Chthoniobacter flavus Ellin428, an aerobic heterotrophic soil bacterium.</title>
        <authorList>
            <person name="Kant R."/>
            <person name="van Passel M.W."/>
            <person name="Palva A."/>
            <person name="Lucas S."/>
            <person name="Lapidus A."/>
            <person name="Glavina Del Rio T."/>
            <person name="Dalin E."/>
            <person name="Tice H."/>
            <person name="Bruce D."/>
            <person name="Goodwin L."/>
            <person name="Pitluck S."/>
            <person name="Larimer F.W."/>
            <person name="Land M.L."/>
            <person name="Hauser L."/>
            <person name="Sangwan P."/>
            <person name="de Vos W.M."/>
            <person name="Janssen P.H."/>
            <person name="Smidt H."/>
        </authorList>
    </citation>
    <scope>NUCLEOTIDE SEQUENCE [LARGE SCALE GENOMIC DNA]</scope>
    <source>
        <strain evidence="2 3">Ellin428</strain>
    </source>
</reference>
<dbReference type="Proteomes" id="UP000005824">
    <property type="component" value="Unassembled WGS sequence"/>
</dbReference>
<evidence type="ECO:0000256" key="1">
    <source>
        <dbReference type="SAM" id="Phobius"/>
    </source>
</evidence>
<comment type="caution">
    <text evidence="2">The sequence shown here is derived from an EMBL/GenBank/DDBJ whole genome shotgun (WGS) entry which is preliminary data.</text>
</comment>
<dbReference type="RefSeq" id="WP_006982792.1">
    <property type="nucleotide sequence ID" value="NZ_ABVL01000025.1"/>
</dbReference>
<accession>B4D981</accession>
<feature type="transmembrane region" description="Helical" evidence="1">
    <location>
        <begin position="70"/>
        <end position="89"/>
    </location>
</feature>
<feature type="transmembrane region" description="Helical" evidence="1">
    <location>
        <begin position="42"/>
        <end position="63"/>
    </location>
</feature>
<keyword evidence="3" id="KW-1185">Reference proteome</keyword>
<evidence type="ECO:0000313" key="3">
    <source>
        <dbReference type="Proteomes" id="UP000005824"/>
    </source>
</evidence>
<dbReference type="AlphaFoldDB" id="B4D981"/>
<gene>
    <name evidence="2" type="ORF">CfE428DRAFT_5471</name>
</gene>
<dbReference type="EMBL" id="ABVL01000025">
    <property type="protein sequence ID" value="EDY16984.1"/>
    <property type="molecule type" value="Genomic_DNA"/>
</dbReference>
<sequence length="137" mass="15663">MISTRTKKMWGRTWLGVTLILITGAHYFFYRFSSDPLNTYRVCGGITCGCLLWTSVLWVAMWLRHMWARYLMITVICIAIAAFCMLAMLVRGDSIDPLSHLMKQVAYGVLFYVAALIPLTWSSLLRQYLGPKTAGER</sequence>
<evidence type="ECO:0008006" key="4">
    <source>
        <dbReference type="Google" id="ProtNLM"/>
    </source>
</evidence>
<name>B4D981_9BACT</name>
<dbReference type="InParanoid" id="B4D981"/>
<protein>
    <recommendedName>
        <fullName evidence="4">Transmembrane protein</fullName>
    </recommendedName>
</protein>
<proteinExistence type="predicted"/>